<name>A0A329SC34_9STRA</name>
<dbReference type="VEuPathDB" id="FungiDB:PC110_g9353"/>
<reference evidence="1" key="2">
    <citation type="submission" date="2018-10" db="EMBL/GenBank/DDBJ databases">
        <title>Effector identification in a new, highly contiguous assembly of the strawberry crown rot pathogen Phytophthora cactorum.</title>
        <authorList>
            <person name="Armitage A.D."/>
            <person name="Nellist C.F."/>
            <person name="Bates H."/>
            <person name="Vickerstaff R.J."/>
            <person name="Harrison R.J."/>
        </authorList>
    </citation>
    <scope>NUCLEOTIDE SEQUENCE</scope>
    <source>
        <strain evidence="1">4032</strain>
        <strain evidence="2">P415</strain>
    </source>
</reference>
<dbReference type="Proteomes" id="UP000251314">
    <property type="component" value="Unassembled WGS sequence"/>
</dbReference>
<gene>
    <name evidence="3" type="ORF">JG687_00009446</name>
    <name evidence="4" type="ORF">PC110_g9353</name>
    <name evidence="1" type="ORF">PC115_g10396</name>
    <name evidence="2" type="ORF">PC118_g13515</name>
</gene>
<reference evidence="4 5" key="1">
    <citation type="submission" date="2018-01" db="EMBL/GenBank/DDBJ databases">
        <title>Draft genome of the strawberry crown rot pathogen Phytophthora cactorum.</title>
        <authorList>
            <person name="Armitage A.D."/>
            <person name="Lysoe E."/>
            <person name="Nellist C.F."/>
            <person name="Harrison R.J."/>
            <person name="Brurberg M.B."/>
        </authorList>
    </citation>
    <scope>NUCLEOTIDE SEQUENCE [LARGE SCALE GENOMIC DNA]</scope>
    <source>
        <strain evidence="4 5">10300</strain>
    </source>
</reference>
<reference evidence="3" key="3">
    <citation type="submission" date="2021-01" db="EMBL/GenBank/DDBJ databases">
        <title>Phytophthora aleatoria, a newly-described species from Pinus radiata is distinct from Phytophthora cactorum isolates based on comparative genomics.</title>
        <authorList>
            <person name="Mcdougal R."/>
            <person name="Panda P."/>
            <person name="Williams N."/>
            <person name="Studholme D.J."/>
        </authorList>
    </citation>
    <scope>NUCLEOTIDE SEQUENCE</scope>
    <source>
        <strain evidence="3">NZFS 3830</strain>
    </source>
</reference>
<proteinExistence type="predicted"/>
<comment type="caution">
    <text evidence="4">The sequence shown here is derived from an EMBL/GenBank/DDBJ whole genome shotgun (WGS) entry which is preliminary data.</text>
</comment>
<evidence type="ECO:0000313" key="1">
    <source>
        <dbReference type="EMBL" id="KAG2918607.1"/>
    </source>
</evidence>
<dbReference type="Proteomes" id="UP000688947">
    <property type="component" value="Unassembled WGS sequence"/>
</dbReference>
<evidence type="ECO:0000313" key="3">
    <source>
        <dbReference type="EMBL" id="KAG6958346.1"/>
    </source>
</evidence>
<dbReference type="Proteomes" id="UP000774804">
    <property type="component" value="Unassembled WGS sequence"/>
</dbReference>
<sequence length="86" mass="8858">MTDDDAAPRGLFAGLPLTAPASLSAAAPIDLTTSGEATQATTSPVYSLTTTARDSECKPPHLAHTCASTVPTEVQAALLQLVMKYK</sequence>
<dbReference type="AlphaFoldDB" id="A0A329SC34"/>
<accession>A0A329SC34</accession>
<dbReference type="OrthoDB" id="10313489at2759"/>
<evidence type="ECO:0000313" key="5">
    <source>
        <dbReference type="Proteomes" id="UP000251314"/>
    </source>
</evidence>
<dbReference type="Proteomes" id="UP000697107">
    <property type="component" value="Unassembled WGS sequence"/>
</dbReference>
<dbReference type="EMBL" id="MJFZ01000204">
    <property type="protein sequence ID" value="RAW34344.1"/>
    <property type="molecule type" value="Genomic_DNA"/>
</dbReference>
<evidence type="ECO:0000313" key="2">
    <source>
        <dbReference type="EMBL" id="KAG2976257.1"/>
    </source>
</evidence>
<dbReference type="EMBL" id="RCML01000467">
    <property type="protein sequence ID" value="KAG2976257.1"/>
    <property type="molecule type" value="Genomic_DNA"/>
</dbReference>
<evidence type="ECO:0000313" key="4">
    <source>
        <dbReference type="EMBL" id="RAW34344.1"/>
    </source>
</evidence>
<organism evidence="4 5">
    <name type="scientific">Phytophthora cactorum</name>
    <dbReference type="NCBI Taxonomy" id="29920"/>
    <lineage>
        <taxon>Eukaryota</taxon>
        <taxon>Sar</taxon>
        <taxon>Stramenopiles</taxon>
        <taxon>Oomycota</taxon>
        <taxon>Peronosporomycetes</taxon>
        <taxon>Peronosporales</taxon>
        <taxon>Peronosporaceae</taxon>
        <taxon>Phytophthora</taxon>
    </lineage>
</organism>
<dbReference type="EMBL" id="JAENGZ010000493">
    <property type="protein sequence ID" value="KAG6958346.1"/>
    <property type="molecule type" value="Genomic_DNA"/>
</dbReference>
<protein>
    <submittedName>
        <fullName evidence="4">Uncharacterized protein</fullName>
    </submittedName>
</protein>
<keyword evidence="5" id="KW-1185">Reference proteome</keyword>
<dbReference type="EMBL" id="RCMI01000306">
    <property type="protein sequence ID" value="KAG2918607.1"/>
    <property type="molecule type" value="Genomic_DNA"/>
</dbReference>